<evidence type="ECO:0000313" key="3">
    <source>
        <dbReference type="Proteomes" id="UP001066276"/>
    </source>
</evidence>
<evidence type="ECO:0000313" key="2">
    <source>
        <dbReference type="EMBL" id="KAJ1163296.1"/>
    </source>
</evidence>
<reference evidence="2" key="1">
    <citation type="journal article" date="2022" name="bioRxiv">
        <title>Sequencing and chromosome-scale assembly of the giantPleurodeles waltlgenome.</title>
        <authorList>
            <person name="Brown T."/>
            <person name="Elewa A."/>
            <person name="Iarovenko S."/>
            <person name="Subramanian E."/>
            <person name="Araus A.J."/>
            <person name="Petzold A."/>
            <person name="Susuki M."/>
            <person name="Suzuki K.-i.T."/>
            <person name="Hayashi T."/>
            <person name="Toyoda A."/>
            <person name="Oliveira C."/>
            <person name="Osipova E."/>
            <person name="Leigh N.D."/>
            <person name="Simon A."/>
            <person name="Yun M.H."/>
        </authorList>
    </citation>
    <scope>NUCLEOTIDE SEQUENCE</scope>
    <source>
        <strain evidence="2">20211129_DDA</strain>
        <tissue evidence="2">Liver</tissue>
    </source>
</reference>
<sequence>MYEEKICKALQLLEEAGHSDLAACIAAQECGQPPRRAAGSVMAAVWACRTDRGERRRAALGQGRDGACNISPVGSKDTVLHSEITEGRQEIELGSSGTALDREEEVVSGSEQGDMDVGSMVSGRDDKRSDRMSAGSESSGSFICSWMDQREDAGDIERQVEAWWEEFGNRSNQASGLAGTIDSGSATACINLAQLEWSEEEGMSEEEGELQFLEPKSPFKVYGKGVNGVRVQNRQTGEEVRAQLGGEVTKELGRQVCERDRSRGQLVETAGGLDQHIGQFLIYAE</sequence>
<comment type="caution">
    <text evidence="2">The sequence shown here is derived from an EMBL/GenBank/DDBJ whole genome shotgun (WGS) entry which is preliminary data.</text>
</comment>
<dbReference type="Proteomes" id="UP001066276">
    <property type="component" value="Chromosome 4_2"/>
</dbReference>
<proteinExistence type="predicted"/>
<protein>
    <submittedName>
        <fullName evidence="2">Uncharacterized protein</fullName>
    </submittedName>
</protein>
<organism evidence="2 3">
    <name type="scientific">Pleurodeles waltl</name>
    <name type="common">Iberian ribbed newt</name>
    <dbReference type="NCBI Taxonomy" id="8319"/>
    <lineage>
        <taxon>Eukaryota</taxon>
        <taxon>Metazoa</taxon>
        <taxon>Chordata</taxon>
        <taxon>Craniata</taxon>
        <taxon>Vertebrata</taxon>
        <taxon>Euteleostomi</taxon>
        <taxon>Amphibia</taxon>
        <taxon>Batrachia</taxon>
        <taxon>Caudata</taxon>
        <taxon>Salamandroidea</taxon>
        <taxon>Salamandridae</taxon>
        <taxon>Pleurodelinae</taxon>
        <taxon>Pleurodeles</taxon>
    </lineage>
</organism>
<dbReference type="EMBL" id="JANPWB010000008">
    <property type="protein sequence ID" value="KAJ1163296.1"/>
    <property type="molecule type" value="Genomic_DNA"/>
</dbReference>
<accession>A0AAV7SGV2</accession>
<dbReference type="AlphaFoldDB" id="A0AAV7SGV2"/>
<gene>
    <name evidence="2" type="ORF">NDU88_003756</name>
</gene>
<feature type="region of interest" description="Disordered" evidence="1">
    <location>
        <begin position="94"/>
        <end position="140"/>
    </location>
</feature>
<keyword evidence="3" id="KW-1185">Reference proteome</keyword>
<evidence type="ECO:0000256" key="1">
    <source>
        <dbReference type="SAM" id="MobiDB-lite"/>
    </source>
</evidence>
<name>A0AAV7SGV2_PLEWA</name>